<accession>A0A4Y2SSJ1</accession>
<dbReference type="EMBL" id="BGPR01023597">
    <property type="protein sequence ID" value="GBN90891.1"/>
    <property type="molecule type" value="Genomic_DNA"/>
</dbReference>
<name>A0A4Y2SSJ1_ARAVE</name>
<proteinExistence type="predicted"/>
<dbReference type="AlphaFoldDB" id="A0A4Y2SSJ1"/>
<evidence type="ECO:0000313" key="1">
    <source>
        <dbReference type="EMBL" id="GBN90891.1"/>
    </source>
</evidence>
<keyword evidence="2" id="KW-1185">Reference proteome</keyword>
<sequence>MPFQKVVKSPPSAEKIEPLPQPYSYREYFERGTSLFKAMLLQTSNSSETGTEPVFLDLEGKRNNHPTGRDYTQGDRWFIKSLSTSILREWFPKSNYLVIVTKTLQSGQFFSEQRGGRSERFHCSLEGSFTGVSMERRAAARPGPPDLGDELGDKSNTSEYAVIFSISPLGEEILECARYFHVT</sequence>
<dbReference type="Proteomes" id="UP000499080">
    <property type="component" value="Unassembled WGS sequence"/>
</dbReference>
<gene>
    <name evidence="1" type="ORF">AVEN_32809_1</name>
</gene>
<organism evidence="1 2">
    <name type="scientific">Araneus ventricosus</name>
    <name type="common">Orbweaver spider</name>
    <name type="synonym">Epeira ventricosa</name>
    <dbReference type="NCBI Taxonomy" id="182803"/>
    <lineage>
        <taxon>Eukaryota</taxon>
        <taxon>Metazoa</taxon>
        <taxon>Ecdysozoa</taxon>
        <taxon>Arthropoda</taxon>
        <taxon>Chelicerata</taxon>
        <taxon>Arachnida</taxon>
        <taxon>Araneae</taxon>
        <taxon>Araneomorphae</taxon>
        <taxon>Entelegynae</taxon>
        <taxon>Araneoidea</taxon>
        <taxon>Araneidae</taxon>
        <taxon>Araneus</taxon>
    </lineage>
</organism>
<evidence type="ECO:0000313" key="2">
    <source>
        <dbReference type="Proteomes" id="UP000499080"/>
    </source>
</evidence>
<comment type="caution">
    <text evidence="1">The sequence shown here is derived from an EMBL/GenBank/DDBJ whole genome shotgun (WGS) entry which is preliminary data.</text>
</comment>
<reference evidence="1 2" key="1">
    <citation type="journal article" date="2019" name="Sci. Rep.">
        <title>Orb-weaving spider Araneus ventricosus genome elucidates the spidroin gene catalogue.</title>
        <authorList>
            <person name="Kono N."/>
            <person name="Nakamura H."/>
            <person name="Ohtoshi R."/>
            <person name="Moran D.A.P."/>
            <person name="Shinohara A."/>
            <person name="Yoshida Y."/>
            <person name="Fujiwara M."/>
            <person name="Mori M."/>
            <person name="Tomita M."/>
            <person name="Arakawa K."/>
        </authorList>
    </citation>
    <scope>NUCLEOTIDE SEQUENCE [LARGE SCALE GENOMIC DNA]</scope>
</reference>
<protein>
    <submittedName>
        <fullName evidence="1">Uncharacterized protein</fullName>
    </submittedName>
</protein>